<accession>S8BXI6</accession>
<keyword evidence="3" id="KW-0472">Membrane</keyword>
<dbReference type="OMA" id="MRCRKER"/>
<keyword evidence="6" id="KW-1185">Reference proteome</keyword>
<reference evidence="5 6" key="1">
    <citation type="journal article" date="2013" name="PLoS Genet.">
        <title>Genomic mechanisms accounting for the adaptation to parasitism in nematode-trapping fungi.</title>
        <authorList>
            <person name="Meerupati T."/>
            <person name="Andersson K.M."/>
            <person name="Friman E."/>
            <person name="Kumar D."/>
            <person name="Tunlid A."/>
            <person name="Ahren D."/>
        </authorList>
    </citation>
    <scope>NUCLEOTIDE SEQUENCE [LARGE SCALE GENOMIC DNA]</scope>
    <source>
        <strain evidence="5 6">CBS 200.50</strain>
    </source>
</reference>
<sequence length="687" mass="74485">MEPFLIFRKASYSTFATLTALANLACLVAAYNIPPLYLPPAIGSQAWYGPDGMWSALTFRVGNSPQQVNLIPTTNTNDLWTVSPTGCDSATWSKLNNQSVPSSCTVVRGGVFDTSKSSTWSSVTSALGFSEQRFFDMGLNVTVNYGTDTLRIGNGDALVLEDHLVANYADPEQFLTGIIGLSVANVTFDQQTTYKALLTTLYDQKKIPSQSWGYTAGAYYREKRVPCSVVLGGYDLDRFVLHDREFTLSPDLYAIAGLQNINATSSTSANRTLLSDPIQVYIDSTTPYYYFPESVCNSFAELFGLFYDSDSELYFYTSDQAYETAKKSDYTLSFTLTNNTDAFGQAIVLYIPFAAFDLSHQFYNGSSASGDDSSRPYFPIKRGSREDTYTLGRAFLQETYLIVDYYRVTFSVHQAWFNGNTGAYQNVVTITDPDTDNTSTVTTGGAPAATSLGPNESGSPPPPPGMESGTPQSQGGGGSKNGAIIGGAVAGGIVVIALIGGLIFLLLRRQKRHKAQQIAMEPHHFPSGADINDIVTSPVEQKPVEMGQTSPRQELPGKEAVSPQELEAEVPGSLIAAKPLPELDGTAINRSRGLDSSGDTLVLPRETVVETPQNQVLHPQTDEVESRTSYESEISEKQYPASESGSYMVSPITPTWQHAATSHASGGELGPQVIMEEREVPRSPGNM</sequence>
<dbReference type="CDD" id="cd05471">
    <property type="entry name" value="pepsin_like"/>
    <property type="match status" value="1"/>
</dbReference>
<evidence type="ECO:0000256" key="3">
    <source>
        <dbReference type="SAM" id="Phobius"/>
    </source>
</evidence>
<keyword evidence="3" id="KW-0812">Transmembrane</keyword>
<dbReference type="PANTHER" id="PTHR47966:SF51">
    <property type="entry name" value="BETA-SITE APP-CLEAVING ENZYME, ISOFORM A-RELATED"/>
    <property type="match status" value="1"/>
</dbReference>
<dbReference type="InterPro" id="IPR021109">
    <property type="entry name" value="Peptidase_aspartic_dom_sf"/>
</dbReference>
<evidence type="ECO:0000256" key="1">
    <source>
        <dbReference type="ARBA" id="ARBA00007447"/>
    </source>
</evidence>
<feature type="region of interest" description="Disordered" evidence="2">
    <location>
        <begin position="618"/>
        <end position="646"/>
    </location>
</feature>
<dbReference type="OrthoDB" id="4074350at2759"/>
<dbReference type="Proteomes" id="UP000015100">
    <property type="component" value="Unassembled WGS sequence"/>
</dbReference>
<feature type="compositionally biased region" description="Basic and acidic residues" evidence="2">
    <location>
        <begin position="620"/>
        <end position="636"/>
    </location>
</feature>
<evidence type="ECO:0000256" key="2">
    <source>
        <dbReference type="SAM" id="MobiDB-lite"/>
    </source>
</evidence>
<evidence type="ECO:0000259" key="4">
    <source>
        <dbReference type="PROSITE" id="PS51767"/>
    </source>
</evidence>
<protein>
    <recommendedName>
        <fullName evidence="4">Peptidase A1 domain-containing protein</fullName>
    </recommendedName>
</protein>
<dbReference type="EMBL" id="AQGS01000439">
    <property type="protein sequence ID" value="EPS40042.1"/>
    <property type="molecule type" value="Genomic_DNA"/>
</dbReference>
<feature type="transmembrane region" description="Helical" evidence="3">
    <location>
        <begin position="483"/>
        <end position="507"/>
    </location>
</feature>
<dbReference type="AlphaFoldDB" id="S8BXI6"/>
<dbReference type="GO" id="GO:0006508">
    <property type="term" value="P:proteolysis"/>
    <property type="evidence" value="ECO:0007669"/>
    <property type="project" value="InterPro"/>
</dbReference>
<feature type="domain" description="Peptidase A1" evidence="4">
    <location>
        <begin position="55"/>
        <end position="413"/>
    </location>
</feature>
<dbReference type="InterPro" id="IPR001461">
    <property type="entry name" value="Aspartic_peptidase_A1"/>
</dbReference>
<comment type="similarity">
    <text evidence="1">Belongs to the peptidase A1 family.</text>
</comment>
<reference evidence="6" key="2">
    <citation type="submission" date="2013-04" db="EMBL/GenBank/DDBJ databases">
        <title>Genomic mechanisms accounting for the adaptation to parasitism in nematode-trapping fungi.</title>
        <authorList>
            <person name="Ahren D.G."/>
        </authorList>
    </citation>
    <scope>NUCLEOTIDE SEQUENCE [LARGE SCALE GENOMIC DNA]</scope>
    <source>
        <strain evidence="6">CBS 200.50</strain>
    </source>
</reference>
<dbReference type="InterPro" id="IPR033121">
    <property type="entry name" value="PEPTIDASE_A1"/>
</dbReference>
<dbReference type="STRING" id="1284197.S8BXI6"/>
<dbReference type="PROSITE" id="PS51767">
    <property type="entry name" value="PEPTIDASE_A1"/>
    <property type="match status" value="1"/>
</dbReference>
<dbReference type="Gene3D" id="2.40.70.10">
    <property type="entry name" value="Acid Proteases"/>
    <property type="match status" value="2"/>
</dbReference>
<proteinExistence type="inferred from homology"/>
<dbReference type="eggNOG" id="ENOG502RV5I">
    <property type="taxonomic scope" value="Eukaryota"/>
</dbReference>
<dbReference type="PANTHER" id="PTHR47966">
    <property type="entry name" value="BETA-SITE APP-CLEAVING ENZYME, ISOFORM A-RELATED"/>
    <property type="match status" value="1"/>
</dbReference>
<feature type="region of interest" description="Disordered" evidence="2">
    <location>
        <begin position="434"/>
        <end position="479"/>
    </location>
</feature>
<gene>
    <name evidence="5" type="ORF">H072_6165</name>
</gene>
<evidence type="ECO:0000313" key="5">
    <source>
        <dbReference type="EMBL" id="EPS40042.1"/>
    </source>
</evidence>
<dbReference type="HOGENOM" id="CLU_009988_3_0_1"/>
<dbReference type="GO" id="GO:0000324">
    <property type="term" value="C:fungal-type vacuole"/>
    <property type="evidence" value="ECO:0007669"/>
    <property type="project" value="TreeGrafter"/>
</dbReference>
<name>S8BXI6_DACHA</name>
<organism evidence="5 6">
    <name type="scientific">Dactylellina haptotyla (strain CBS 200.50)</name>
    <name type="common">Nematode-trapping fungus</name>
    <name type="synonym">Monacrosporium haptotylum</name>
    <dbReference type="NCBI Taxonomy" id="1284197"/>
    <lineage>
        <taxon>Eukaryota</taxon>
        <taxon>Fungi</taxon>
        <taxon>Dikarya</taxon>
        <taxon>Ascomycota</taxon>
        <taxon>Pezizomycotina</taxon>
        <taxon>Orbiliomycetes</taxon>
        <taxon>Orbiliales</taxon>
        <taxon>Orbiliaceae</taxon>
        <taxon>Dactylellina</taxon>
    </lineage>
</organism>
<dbReference type="SUPFAM" id="SSF50630">
    <property type="entry name" value="Acid proteases"/>
    <property type="match status" value="1"/>
</dbReference>
<dbReference type="GO" id="GO:0004190">
    <property type="term" value="F:aspartic-type endopeptidase activity"/>
    <property type="evidence" value="ECO:0007669"/>
    <property type="project" value="InterPro"/>
</dbReference>
<evidence type="ECO:0000313" key="6">
    <source>
        <dbReference type="Proteomes" id="UP000015100"/>
    </source>
</evidence>
<comment type="caution">
    <text evidence="5">The sequence shown here is derived from an EMBL/GenBank/DDBJ whole genome shotgun (WGS) entry which is preliminary data.</text>
</comment>
<feature type="region of interest" description="Disordered" evidence="2">
    <location>
        <begin position="659"/>
        <end position="687"/>
    </location>
</feature>
<keyword evidence="3" id="KW-1133">Transmembrane helix</keyword>
<dbReference type="InterPro" id="IPR034164">
    <property type="entry name" value="Pepsin-like_dom"/>
</dbReference>